<feature type="compositionally biased region" description="Low complexity" evidence="1">
    <location>
        <begin position="807"/>
        <end position="817"/>
    </location>
</feature>
<feature type="region of interest" description="Disordered" evidence="1">
    <location>
        <begin position="304"/>
        <end position="625"/>
    </location>
</feature>
<proteinExistence type="predicted"/>
<feature type="compositionally biased region" description="Polar residues" evidence="1">
    <location>
        <begin position="325"/>
        <end position="470"/>
    </location>
</feature>
<feature type="compositionally biased region" description="Polar residues" evidence="1">
    <location>
        <begin position="478"/>
        <end position="487"/>
    </location>
</feature>
<evidence type="ECO:0000313" key="3">
    <source>
        <dbReference type="Proteomes" id="UP000305196"/>
    </source>
</evidence>
<evidence type="ECO:0000256" key="1">
    <source>
        <dbReference type="SAM" id="MobiDB-lite"/>
    </source>
</evidence>
<feature type="region of interest" description="Disordered" evidence="1">
    <location>
        <begin position="854"/>
        <end position="946"/>
    </location>
</feature>
<name>A0A1G4HHF6_PLAVI</name>
<gene>
    <name evidence="2" type="ORF">PVC01_120054300</name>
</gene>
<dbReference type="VEuPathDB" id="PlasmoDB:PVW1_120065300"/>
<dbReference type="PANTHER" id="PTHR35905">
    <property type="entry name" value="PROTEIN, PUTATIVE-RELATED"/>
    <property type="match status" value="1"/>
</dbReference>
<feature type="compositionally biased region" description="Polar residues" evidence="1">
    <location>
        <begin position="935"/>
        <end position="944"/>
    </location>
</feature>
<reference evidence="2 3" key="1">
    <citation type="submission" date="2016-07" db="EMBL/GenBank/DDBJ databases">
        <authorList>
            <consortium name="Pathogen Informatics"/>
        </authorList>
    </citation>
    <scope>NUCLEOTIDE SEQUENCE [LARGE SCALE GENOMIC DNA]</scope>
</reference>
<organism evidence="2 3">
    <name type="scientific">Plasmodium vivax</name>
    <name type="common">malaria parasite P. vivax</name>
    <dbReference type="NCBI Taxonomy" id="5855"/>
    <lineage>
        <taxon>Eukaryota</taxon>
        <taxon>Sar</taxon>
        <taxon>Alveolata</taxon>
        <taxon>Apicomplexa</taxon>
        <taxon>Aconoidasida</taxon>
        <taxon>Haemosporida</taxon>
        <taxon>Plasmodiidae</taxon>
        <taxon>Plasmodium</taxon>
        <taxon>Plasmodium (Plasmodium)</taxon>
    </lineage>
</organism>
<feature type="region of interest" description="Disordered" evidence="1">
    <location>
        <begin position="806"/>
        <end position="841"/>
    </location>
</feature>
<dbReference type="AlphaFoldDB" id="A0A1G4HHF6"/>
<feature type="compositionally biased region" description="Polar residues" evidence="1">
    <location>
        <begin position="726"/>
        <end position="739"/>
    </location>
</feature>
<dbReference type="VEuPathDB" id="PlasmoDB:PVP01_1250500"/>
<sequence length="1023" mass="115074">MEKKKRSGTSSTFKEIQSFNKSYLDLSNYSKDNYGKQNSINNTNEVFEFFTSITNNQKDISKKYEQLFSLIKKFGKEIKYLLAKNDEYSGILIDTKECVKRIKAKLSGDSCEEFENLEAELLKDKNNIDVISKIVTYLWEEIGYHNKNSIEWNKKIEELKKYIGSKDEFLKLERKLTITSEELKKEMVDNMSSLKEQQDLKIKIKEERNIYRKDIQNVHEKILYVILKFLLRDKRWKTLKYFFHFWLNTTRRRKEATNQMVSRLGKKMHCLLLFCFRKLKSNSFEGYLIDKVTGLVDFPLHGNGGHGSSQRGVQSKAGRAYDYSGNDSGNPYGSGSHQNSGNDSGNPYGSGSHQNSGNDSGNPYGSGSHQNSGNDSGNPYGSGSHQNSGNDSGNPYGSGSHQNSGNDSGNPYGSGSHQNSGNDSGNPYGSGSHQNSGNDSGNPYSSGNHQNSGNPYSSGNRQNSRNTLRSTPRERNKSSVFSNLVNSDKTRDGDNVSPGSYDHLNSRSRKRSESMLFYKKENSSATQKSEVATNLYDQSGDFSSGKRGTHRFGNDSEDGEGGGGNDGRQGSRVGANGSYERNVTHDRNSTHDRTSTHDGNYDYQKNSLRGPSHETQEHPGRESNHHVEKMYDNLARQMKDKADRKSVEMIHQTIKKMNNKINDIRDTLDKQNKMMANDDMLRNVPSGKSSLNYKNHSNKKHPDLDYNHSVANSSLNLPCERTLSEYLTNKNKSRNTNTDELNRPKGLRKQSEDFQKMSEYNNRQKKYDNHAHKKSYENMEKWNLNNDQYSHSNSMDMTSVDESYLYQRQSKSSARSASHLKNDANALGGGHGGGHGSSIGSAVGSGMGSGLGGGQYSAACSSKGETKRGGRGDSRGEARRDSRGEARRESKHNGRGEARHDSKHDSKRDPKSDGREAKAAHGTHHATSNRRDFIENSNASSSPSDIKLVLRTGGGFRKLSEHCQKNYIEKLNYLNDNNLLGYETNLNIKIKGHPFMHNVPNGHQKDHKKEKRHRSLSKFYNMH</sequence>
<dbReference type="Proteomes" id="UP000305196">
    <property type="component" value="Chromosome 12"/>
</dbReference>
<accession>A0A1G4HHF6</accession>
<feature type="compositionally biased region" description="Basic and acidic residues" evidence="1">
    <location>
        <begin position="582"/>
        <end position="600"/>
    </location>
</feature>
<feature type="compositionally biased region" description="Basic and acidic residues" evidence="1">
    <location>
        <begin position="864"/>
        <end position="919"/>
    </location>
</feature>
<feature type="region of interest" description="Disordered" evidence="1">
    <location>
        <begin position="999"/>
        <end position="1023"/>
    </location>
</feature>
<dbReference type="VEuPathDB" id="PlasmoDB:PVPAM_120055700"/>
<feature type="compositionally biased region" description="Basic and acidic residues" evidence="1">
    <location>
        <begin position="611"/>
        <end position="625"/>
    </location>
</feature>
<evidence type="ECO:0000313" key="2">
    <source>
        <dbReference type="EMBL" id="SCO74349.1"/>
    </source>
</evidence>
<feature type="region of interest" description="Disordered" evidence="1">
    <location>
        <begin position="684"/>
        <end position="706"/>
    </location>
</feature>
<protein>
    <submittedName>
        <fullName evidence="2">Uncharacterized protein</fullName>
    </submittedName>
</protein>
<feature type="compositionally biased region" description="Gly residues" evidence="1">
    <location>
        <begin position="827"/>
        <end position="841"/>
    </location>
</feature>
<dbReference type="VEuPathDB" id="PlasmoDB:PVX_117645"/>
<dbReference type="PANTHER" id="PTHR35905:SF1">
    <property type="entry name" value="PROTEIN, PUTATIVE-RELATED"/>
    <property type="match status" value="1"/>
</dbReference>
<feature type="compositionally biased region" description="Basic residues" evidence="1">
    <location>
        <begin position="1005"/>
        <end position="1016"/>
    </location>
</feature>
<feature type="compositionally biased region" description="Polar residues" evidence="1">
    <location>
        <begin position="686"/>
        <end position="695"/>
    </location>
</feature>
<feature type="compositionally biased region" description="Polar residues" evidence="1">
    <location>
        <begin position="523"/>
        <end position="542"/>
    </location>
</feature>
<dbReference type="EMBL" id="LT615267">
    <property type="protein sequence ID" value="SCO74349.1"/>
    <property type="molecule type" value="Genomic_DNA"/>
</dbReference>
<feature type="region of interest" description="Disordered" evidence="1">
    <location>
        <begin position="726"/>
        <end position="753"/>
    </location>
</feature>